<accession>A0A0B7AKU7</accession>
<dbReference type="EMBL" id="HACG01034347">
    <property type="protein sequence ID" value="CEK81212.1"/>
    <property type="molecule type" value="Transcribed_RNA"/>
</dbReference>
<name>A0A0B7AKU7_9EUPU</name>
<gene>
    <name evidence="1" type="primary">ORF124870</name>
</gene>
<reference evidence="1" key="1">
    <citation type="submission" date="2014-12" db="EMBL/GenBank/DDBJ databases">
        <title>Insight into the proteome of Arion vulgaris.</title>
        <authorList>
            <person name="Aradska J."/>
            <person name="Bulat T."/>
            <person name="Smidak R."/>
            <person name="Sarate P."/>
            <person name="Gangsoo J."/>
            <person name="Sialana F."/>
            <person name="Bilban M."/>
            <person name="Lubec G."/>
        </authorList>
    </citation>
    <scope>NUCLEOTIDE SEQUENCE</scope>
    <source>
        <tissue evidence="1">Skin</tissue>
    </source>
</reference>
<protein>
    <submittedName>
        <fullName evidence="1">Uncharacterized protein</fullName>
    </submittedName>
</protein>
<sequence length="68" mass="7858">MDAFQTSDVLRALLRHARTWTGSLHFFSDRRQNISAQAGVDTKQLNRTCRPIHCTVNDYDQISYMELG</sequence>
<dbReference type="AlphaFoldDB" id="A0A0B7AKU7"/>
<evidence type="ECO:0000313" key="1">
    <source>
        <dbReference type="EMBL" id="CEK81212.1"/>
    </source>
</evidence>
<proteinExistence type="predicted"/>
<organism evidence="1">
    <name type="scientific">Arion vulgaris</name>
    <dbReference type="NCBI Taxonomy" id="1028688"/>
    <lineage>
        <taxon>Eukaryota</taxon>
        <taxon>Metazoa</taxon>
        <taxon>Spiralia</taxon>
        <taxon>Lophotrochozoa</taxon>
        <taxon>Mollusca</taxon>
        <taxon>Gastropoda</taxon>
        <taxon>Heterobranchia</taxon>
        <taxon>Euthyneura</taxon>
        <taxon>Panpulmonata</taxon>
        <taxon>Eupulmonata</taxon>
        <taxon>Stylommatophora</taxon>
        <taxon>Helicina</taxon>
        <taxon>Arionoidea</taxon>
        <taxon>Arionidae</taxon>
        <taxon>Arion</taxon>
    </lineage>
</organism>